<feature type="transmembrane region" description="Helical" evidence="1">
    <location>
        <begin position="104"/>
        <end position="126"/>
    </location>
</feature>
<reference evidence="2 3" key="1">
    <citation type="submission" date="2019-03" db="EMBL/GenBank/DDBJ databases">
        <title>Genomic Encyclopedia of Archaeal and Bacterial Type Strains, Phase II (KMG-II): from individual species to whole genera.</title>
        <authorList>
            <person name="Goeker M."/>
        </authorList>
    </citation>
    <scope>NUCLEOTIDE SEQUENCE [LARGE SCALE GENOMIC DNA]</scope>
    <source>
        <strain evidence="2 3">DSM 26433</strain>
    </source>
</reference>
<keyword evidence="3" id="KW-1185">Reference proteome</keyword>
<evidence type="ECO:0000256" key="1">
    <source>
        <dbReference type="SAM" id="Phobius"/>
    </source>
</evidence>
<feature type="transmembrane region" description="Helical" evidence="1">
    <location>
        <begin position="42"/>
        <end position="59"/>
    </location>
</feature>
<protein>
    <submittedName>
        <fullName evidence="2">Uncharacterized protein</fullName>
    </submittedName>
</protein>
<proteinExistence type="predicted"/>
<feature type="transmembrane region" description="Helical" evidence="1">
    <location>
        <begin position="80"/>
        <end position="98"/>
    </location>
</feature>
<keyword evidence="1" id="KW-0812">Transmembrane</keyword>
<comment type="caution">
    <text evidence="2">The sequence shown here is derived from an EMBL/GenBank/DDBJ whole genome shotgun (WGS) entry which is preliminary data.</text>
</comment>
<name>A0A4R1NTQ5_9RHOB</name>
<keyword evidence="1" id="KW-0472">Membrane</keyword>
<dbReference type="OrthoDB" id="7061218at2"/>
<evidence type="ECO:0000313" key="3">
    <source>
        <dbReference type="Proteomes" id="UP000295673"/>
    </source>
</evidence>
<sequence length="137" mass="15523">MFKLWLRYRLWLFYTVFLAAALMFGGREGLFALPDTHATGKIALMVVFVAFTAFSLYATKAENFFRTVRTINRYLWGRQIGLDLYISVFLSLGVIYLLEGSLLITALWALPILIFANLAILPYLLLNYSALVGLLVG</sequence>
<dbReference type="Proteomes" id="UP000295673">
    <property type="component" value="Unassembled WGS sequence"/>
</dbReference>
<gene>
    <name evidence="2" type="ORF">BXY66_0696</name>
</gene>
<accession>A0A4R1NTQ5</accession>
<dbReference type="RefSeq" id="WP_132858764.1">
    <property type="nucleotide sequence ID" value="NZ_SMGR01000001.1"/>
</dbReference>
<dbReference type="EMBL" id="SMGR01000001">
    <property type="protein sequence ID" value="TCL08658.1"/>
    <property type="molecule type" value="Genomic_DNA"/>
</dbReference>
<organism evidence="2 3">
    <name type="scientific">Shimia isoporae</name>
    <dbReference type="NCBI Taxonomy" id="647720"/>
    <lineage>
        <taxon>Bacteria</taxon>
        <taxon>Pseudomonadati</taxon>
        <taxon>Pseudomonadota</taxon>
        <taxon>Alphaproteobacteria</taxon>
        <taxon>Rhodobacterales</taxon>
        <taxon>Roseobacteraceae</taxon>
    </lineage>
</organism>
<dbReference type="AlphaFoldDB" id="A0A4R1NTQ5"/>
<evidence type="ECO:0000313" key="2">
    <source>
        <dbReference type="EMBL" id="TCL08658.1"/>
    </source>
</evidence>
<keyword evidence="1" id="KW-1133">Transmembrane helix</keyword>